<dbReference type="PANTHER" id="PTHR45933">
    <property type="entry name" value="PROTEIN C2-DOMAIN ABA-RELATED 4"/>
    <property type="match status" value="1"/>
</dbReference>
<evidence type="ECO:0000256" key="8">
    <source>
        <dbReference type="ARBA" id="ARBA00023242"/>
    </source>
</evidence>
<keyword evidence="3" id="KW-1003">Cell membrane</keyword>
<keyword evidence="6" id="KW-0106">Calcium</keyword>
<dbReference type="Pfam" id="PF00168">
    <property type="entry name" value="C2"/>
    <property type="match status" value="2"/>
</dbReference>
<evidence type="ECO:0000259" key="10">
    <source>
        <dbReference type="PROSITE" id="PS50004"/>
    </source>
</evidence>
<accession>A0A8J6E531</accession>
<dbReference type="CDD" id="cd00030">
    <property type="entry name" value="C2"/>
    <property type="match status" value="1"/>
</dbReference>
<evidence type="ECO:0000256" key="7">
    <source>
        <dbReference type="ARBA" id="ARBA00023136"/>
    </source>
</evidence>
<organism evidence="11 12">
    <name type="scientific">Carpediemonas membranifera</name>
    <dbReference type="NCBI Taxonomy" id="201153"/>
    <lineage>
        <taxon>Eukaryota</taxon>
        <taxon>Metamonada</taxon>
        <taxon>Carpediemonas-like organisms</taxon>
        <taxon>Carpediemonas</taxon>
    </lineage>
</organism>
<dbReference type="InterPro" id="IPR000008">
    <property type="entry name" value="C2_dom"/>
</dbReference>
<dbReference type="GO" id="GO:0009738">
    <property type="term" value="P:abscisic acid-activated signaling pathway"/>
    <property type="evidence" value="ECO:0007669"/>
    <property type="project" value="UniProtKB-KW"/>
</dbReference>
<comment type="similarity">
    <text evidence="9">Belongs to the plant CAR protein family.</text>
</comment>
<comment type="caution">
    <text evidence="11">The sequence shown here is derived from an EMBL/GenBank/DDBJ whole genome shotgun (WGS) entry which is preliminary data.</text>
</comment>
<dbReference type="PANTHER" id="PTHR45933:SF5">
    <property type="entry name" value="PROTEIN C2-DOMAIN ABA-RELATED 4"/>
    <property type="match status" value="1"/>
</dbReference>
<dbReference type="InterPro" id="IPR044562">
    <property type="entry name" value="CAR1-11"/>
</dbReference>
<evidence type="ECO:0000256" key="4">
    <source>
        <dbReference type="ARBA" id="ARBA00022682"/>
    </source>
</evidence>
<dbReference type="PROSITE" id="PS50004">
    <property type="entry name" value="C2"/>
    <property type="match status" value="2"/>
</dbReference>
<dbReference type="Gene3D" id="2.60.40.150">
    <property type="entry name" value="C2 domain"/>
    <property type="match status" value="2"/>
</dbReference>
<evidence type="ECO:0000313" key="12">
    <source>
        <dbReference type="Proteomes" id="UP000717585"/>
    </source>
</evidence>
<evidence type="ECO:0000256" key="5">
    <source>
        <dbReference type="ARBA" id="ARBA00022723"/>
    </source>
</evidence>
<evidence type="ECO:0000256" key="6">
    <source>
        <dbReference type="ARBA" id="ARBA00022837"/>
    </source>
</evidence>
<dbReference type="SUPFAM" id="SSF49562">
    <property type="entry name" value="C2 domain (Calcium/lipid-binding domain, CaLB)"/>
    <property type="match status" value="2"/>
</dbReference>
<evidence type="ECO:0000256" key="3">
    <source>
        <dbReference type="ARBA" id="ARBA00022475"/>
    </source>
</evidence>
<keyword evidence="5" id="KW-0479">Metal-binding</keyword>
<dbReference type="GO" id="GO:0005634">
    <property type="term" value="C:nucleus"/>
    <property type="evidence" value="ECO:0007669"/>
    <property type="project" value="UniProtKB-SubCell"/>
</dbReference>
<dbReference type="GO" id="GO:0046872">
    <property type="term" value="F:metal ion binding"/>
    <property type="evidence" value="ECO:0007669"/>
    <property type="project" value="UniProtKB-KW"/>
</dbReference>
<evidence type="ECO:0000256" key="9">
    <source>
        <dbReference type="ARBA" id="ARBA00024037"/>
    </source>
</evidence>
<dbReference type="EMBL" id="JAHDYR010000012">
    <property type="protein sequence ID" value="KAG9395242.1"/>
    <property type="molecule type" value="Genomic_DNA"/>
</dbReference>
<dbReference type="Proteomes" id="UP000717585">
    <property type="component" value="Unassembled WGS sequence"/>
</dbReference>
<feature type="domain" description="C2" evidence="10">
    <location>
        <begin position="1"/>
        <end position="109"/>
    </location>
</feature>
<dbReference type="GO" id="GO:0005886">
    <property type="term" value="C:plasma membrane"/>
    <property type="evidence" value="ECO:0007669"/>
    <property type="project" value="UniProtKB-SubCell"/>
</dbReference>
<evidence type="ECO:0000313" key="11">
    <source>
        <dbReference type="EMBL" id="KAG9395242.1"/>
    </source>
</evidence>
<evidence type="ECO:0000256" key="2">
    <source>
        <dbReference type="ARBA" id="ARBA00004236"/>
    </source>
</evidence>
<feature type="domain" description="C2" evidence="10">
    <location>
        <begin position="115"/>
        <end position="240"/>
    </location>
</feature>
<evidence type="ECO:0000256" key="1">
    <source>
        <dbReference type="ARBA" id="ARBA00004123"/>
    </source>
</evidence>
<proteinExistence type="inferred from homology"/>
<gene>
    <name evidence="11" type="ORF">J8273_0462</name>
</gene>
<dbReference type="SMART" id="SM00239">
    <property type="entry name" value="C2"/>
    <property type="match status" value="2"/>
</dbReference>
<dbReference type="InterPro" id="IPR035892">
    <property type="entry name" value="C2_domain_sf"/>
</dbReference>
<keyword evidence="12" id="KW-1185">Reference proteome</keyword>
<keyword evidence="4" id="KW-0938">Abscisic acid signaling pathway</keyword>
<protein>
    <submittedName>
        <fullName evidence="11">C2 domain</fullName>
    </submittedName>
</protein>
<sequence length="260" mass="29002">MAFVGTLKITALDARIEKSNALINLDTPDPYVKMTMSNRQGKSVENRTKNKSDTYTPVWNETFFFKNVPLTTMSIVVMDKDTFTSDDKLCDGFIDLQRALGRSRFANNVVVDLRHDGKSQGTARFDLEFVPQGSVDITVVNATGVTCPGETPDPYVVVKYDGTKHKTEHVNNTNNPTWNAKFAFGSHDLQDIKKGVFKSDVVEFTVYDHDRFTSDDKIGEAKFELIALADKSEQRVALPLTGKNATGQLYIIANLTVETM</sequence>
<dbReference type="AlphaFoldDB" id="A0A8J6E531"/>
<comment type="subcellular location">
    <subcellularLocation>
        <location evidence="2">Cell membrane</location>
    </subcellularLocation>
    <subcellularLocation>
        <location evidence="1">Nucleus</location>
    </subcellularLocation>
</comment>
<keyword evidence="7" id="KW-0472">Membrane</keyword>
<name>A0A8J6E531_9EUKA</name>
<dbReference type="OrthoDB" id="73919at2759"/>
<reference evidence="11" key="1">
    <citation type="submission" date="2021-05" db="EMBL/GenBank/DDBJ databases">
        <title>A free-living protist that lacks canonical eukaryotic 1 DNA replication and segregation systems.</title>
        <authorList>
            <person name="Salas-Leiva D.E."/>
            <person name="Tromer E.C."/>
            <person name="Curtis B.A."/>
            <person name="Jerlstrom-Hultqvist J."/>
            <person name="Kolisko M."/>
            <person name="Yi Z."/>
            <person name="Salas-Leiva J.S."/>
            <person name="Gallot-Lavallee L."/>
            <person name="Kops G.J.P.L."/>
            <person name="Archibald J.M."/>
            <person name="Simpson A.G.B."/>
            <person name="Roger A.J."/>
        </authorList>
    </citation>
    <scope>NUCLEOTIDE SEQUENCE</scope>
    <source>
        <strain evidence="11">BICM</strain>
    </source>
</reference>
<keyword evidence="8" id="KW-0539">Nucleus</keyword>